<feature type="domain" description="FecR N-terminal" evidence="3">
    <location>
        <begin position="19"/>
        <end position="55"/>
    </location>
</feature>
<evidence type="ECO:0000259" key="3">
    <source>
        <dbReference type="Pfam" id="PF16220"/>
    </source>
</evidence>
<keyword evidence="1" id="KW-0472">Membrane</keyword>
<keyword evidence="1" id="KW-1133">Transmembrane helix</keyword>
<dbReference type="Gene3D" id="3.55.50.30">
    <property type="match status" value="1"/>
</dbReference>
<evidence type="ECO:0000313" key="4">
    <source>
        <dbReference type="EMBL" id="VAV95799.1"/>
    </source>
</evidence>
<dbReference type="PANTHER" id="PTHR30273:SF2">
    <property type="entry name" value="PROTEIN FECR"/>
    <property type="match status" value="1"/>
</dbReference>
<reference evidence="4" key="1">
    <citation type="submission" date="2018-06" db="EMBL/GenBank/DDBJ databases">
        <authorList>
            <person name="Zhirakovskaya E."/>
        </authorList>
    </citation>
    <scope>NUCLEOTIDE SEQUENCE</scope>
</reference>
<gene>
    <name evidence="4" type="ORF">MNBD_ALPHA04-2433</name>
</gene>
<feature type="domain" description="FecR protein" evidence="2">
    <location>
        <begin position="149"/>
        <end position="239"/>
    </location>
</feature>
<dbReference type="InterPro" id="IPR012373">
    <property type="entry name" value="Ferrdict_sens_TM"/>
</dbReference>
<dbReference type="EMBL" id="UOEF01000217">
    <property type="protein sequence ID" value="VAV95799.1"/>
    <property type="molecule type" value="Genomic_DNA"/>
</dbReference>
<evidence type="ECO:0000259" key="2">
    <source>
        <dbReference type="Pfam" id="PF04773"/>
    </source>
</evidence>
<organism evidence="4">
    <name type="scientific">hydrothermal vent metagenome</name>
    <dbReference type="NCBI Taxonomy" id="652676"/>
    <lineage>
        <taxon>unclassified sequences</taxon>
        <taxon>metagenomes</taxon>
        <taxon>ecological metagenomes</taxon>
    </lineage>
</organism>
<proteinExistence type="predicted"/>
<evidence type="ECO:0000256" key="1">
    <source>
        <dbReference type="SAM" id="Phobius"/>
    </source>
</evidence>
<feature type="transmembrane region" description="Helical" evidence="1">
    <location>
        <begin position="92"/>
        <end position="112"/>
    </location>
</feature>
<dbReference type="Gene3D" id="2.60.120.1440">
    <property type="match status" value="1"/>
</dbReference>
<dbReference type="Pfam" id="PF04773">
    <property type="entry name" value="FecR"/>
    <property type="match status" value="1"/>
</dbReference>
<protein>
    <submittedName>
        <fullName evidence="4">Uncharacterized protein</fullName>
    </submittedName>
</protein>
<dbReference type="AlphaFoldDB" id="A0A3B0RUZ9"/>
<dbReference type="PIRSF" id="PIRSF018266">
    <property type="entry name" value="FecR"/>
    <property type="match status" value="1"/>
</dbReference>
<dbReference type="Pfam" id="PF16220">
    <property type="entry name" value="DUF4880"/>
    <property type="match status" value="1"/>
</dbReference>
<dbReference type="InterPro" id="IPR006860">
    <property type="entry name" value="FecR"/>
</dbReference>
<name>A0A3B0RUZ9_9ZZZZ</name>
<accession>A0A3B0RUZ9</accession>
<keyword evidence="1" id="KW-0812">Transmembrane</keyword>
<dbReference type="PANTHER" id="PTHR30273">
    <property type="entry name" value="PERIPLASMIC SIGNAL SENSOR AND SIGMA FACTOR ACTIVATOR FECR-RELATED"/>
    <property type="match status" value="1"/>
</dbReference>
<dbReference type="GO" id="GO:0016989">
    <property type="term" value="F:sigma factor antagonist activity"/>
    <property type="evidence" value="ECO:0007669"/>
    <property type="project" value="TreeGrafter"/>
</dbReference>
<dbReference type="InterPro" id="IPR032623">
    <property type="entry name" value="FecR_N"/>
</dbReference>
<sequence length="364" mass="40013">MTEIDSRMRDAASDRVDDESAYWFARMHADNVRGSDQRRFEKWQGQSPEHARAYALHDHVWASMQDASIDEEIMAMRREALSPARPSGHMSWYKYGAIAATLLVFAVSALILNPFSAIPVESGPSAGLGSDNQVASVETNMPQPLPTVFRTAVGERSTIDLPDGSSIELNTDSLIQTNFTAQGRNLVLIRGEALFNVAKDPDRPFVVEADGKRITAIGTTFSVRLVDKEVRVTLIEGIVDVDRVDQAGAILASKDQQRLIAGQQLVALNALPFQVIGINPVMATSWRQGRLVFDNEPLDSVVHEINRYLTQKIVIGDPDLEGLRVSGIFRVGSVSSFATALETSFPVEAQTRDSAGQVVLHWKK</sequence>